<name>A0ABV9HSP8_9FLAO</name>
<dbReference type="SUPFAM" id="SSF160379">
    <property type="entry name" value="SP0830-like"/>
    <property type="match status" value="1"/>
</dbReference>
<comment type="caution">
    <text evidence="1">The sequence shown here is derived from an EMBL/GenBank/DDBJ whole genome shotgun (WGS) entry which is preliminary data.</text>
</comment>
<dbReference type="Proteomes" id="UP001596043">
    <property type="component" value="Unassembled WGS sequence"/>
</dbReference>
<reference evidence="2" key="1">
    <citation type="journal article" date="2019" name="Int. J. Syst. Evol. Microbiol.">
        <title>The Global Catalogue of Microorganisms (GCM) 10K type strain sequencing project: providing services to taxonomists for standard genome sequencing and annotation.</title>
        <authorList>
            <consortium name="The Broad Institute Genomics Platform"/>
            <consortium name="The Broad Institute Genome Sequencing Center for Infectious Disease"/>
            <person name="Wu L."/>
            <person name="Ma J."/>
        </authorList>
    </citation>
    <scope>NUCLEOTIDE SEQUENCE [LARGE SCALE GENOMIC DNA]</scope>
    <source>
        <strain evidence="2">YJ-61-S</strain>
    </source>
</reference>
<dbReference type="RefSeq" id="WP_379977407.1">
    <property type="nucleotide sequence ID" value="NZ_JBHSFV010000002.1"/>
</dbReference>
<dbReference type="Gene3D" id="3.30.70.1280">
    <property type="entry name" value="SP0830-like domains"/>
    <property type="match status" value="1"/>
</dbReference>
<organism evidence="1 2">
    <name type="scientific">Dokdonia ponticola</name>
    <dbReference type="NCBI Taxonomy" id="2041041"/>
    <lineage>
        <taxon>Bacteria</taxon>
        <taxon>Pseudomonadati</taxon>
        <taxon>Bacteroidota</taxon>
        <taxon>Flavobacteriia</taxon>
        <taxon>Flavobacteriales</taxon>
        <taxon>Flavobacteriaceae</taxon>
        <taxon>Dokdonia</taxon>
    </lineage>
</organism>
<dbReference type="PIRSF" id="PIRSF008502">
    <property type="entry name" value="UCP008502"/>
    <property type="match status" value="1"/>
</dbReference>
<dbReference type="PANTHER" id="PTHR36439:SF1">
    <property type="entry name" value="DUF1697 DOMAIN-CONTAINING PROTEIN"/>
    <property type="match status" value="1"/>
</dbReference>
<dbReference type="Pfam" id="PF08002">
    <property type="entry name" value="DUF1697"/>
    <property type="match status" value="1"/>
</dbReference>
<accession>A0ABV9HSP8</accession>
<proteinExistence type="predicted"/>
<keyword evidence="2" id="KW-1185">Reference proteome</keyword>
<dbReference type="PANTHER" id="PTHR36439">
    <property type="entry name" value="BLL4334 PROTEIN"/>
    <property type="match status" value="1"/>
</dbReference>
<protein>
    <submittedName>
        <fullName evidence="1">DUF1697 domain-containing protein</fullName>
    </submittedName>
</protein>
<dbReference type="EMBL" id="JBHSFV010000002">
    <property type="protein sequence ID" value="MFC4633212.1"/>
    <property type="molecule type" value="Genomic_DNA"/>
</dbReference>
<evidence type="ECO:0000313" key="2">
    <source>
        <dbReference type="Proteomes" id="UP001596043"/>
    </source>
</evidence>
<evidence type="ECO:0000313" key="1">
    <source>
        <dbReference type="EMBL" id="MFC4633212.1"/>
    </source>
</evidence>
<gene>
    <name evidence="1" type="ORF">ACFO3O_04800</name>
</gene>
<dbReference type="InterPro" id="IPR012545">
    <property type="entry name" value="DUF1697"/>
</dbReference>
<sequence length="186" mass="21378">MTKQSTRETYVAFLRGINVGGHHKLPMADLKVLFESLGYTHIKTLLNSGNVIFDAPLQDIKELEHTIEKTVETNVGFPVPTCVREASFIVRFRESDPFKNKNITKDTRCYISFLKDDVIADIRLPWTSDDNSYQIIEKRGETILSVLDLSLSQTTKAMRILEVTYGKNITTRNWKTIERIIKKLLN</sequence>